<dbReference type="AlphaFoldDB" id="A0A6F8ZI97"/>
<sequence>MTGPGPARAEALNVLRLVREGMPVNEALARRTHEVTLSPSDRSLMAQLVYGVLRHRRYLDAWIDQYKRGNLEPDIEDILRMGFFQIGFLNRIPSYAVVHAAVEHAKLVQPRAAGLVNAILRRGAVGPRPEPEDLGVRYSHPDWLVERWRQRFGPDLERILAEDNRVPPLTLRVNLERTTREAVLEALERDGIRAEPSPYLPEGIRVSGSLWLEEWEPFRRGWVTVQDESGMLVTWVLDPQPGESIIDLAAGLGGKATHVLERLHGQGHVRAVDLSPHRIELLRDNVARLGFASHISFEVNDARTAAARDPGRYDRVILDAPCSGLGVLRRRVDARWKKTLHDIHQLAGLQLALFGAAVQAVRPGGVIVYSTCSVEPEETEEVVAQARHRWPGLAVEAVTPYLPHPALQGYVTPEGYLRLLPGDLGMDGFFIARLRAPAAAEEGGTL</sequence>
<evidence type="ECO:0000256" key="3">
    <source>
        <dbReference type="ARBA" id="ARBA00012140"/>
    </source>
</evidence>
<dbReference type="PANTHER" id="PTHR22807:SF61">
    <property type="entry name" value="NOL1_NOP2_SUN FAMILY PROTEIN _ ANTITERMINATION NUSB DOMAIN-CONTAINING PROTEIN"/>
    <property type="match status" value="1"/>
</dbReference>
<evidence type="ECO:0000256" key="12">
    <source>
        <dbReference type="ARBA" id="ARBA00047283"/>
    </source>
</evidence>
<comment type="similarity">
    <text evidence="13">Belongs to the class I-like SAM-binding methyltransferase superfamily. RsmB/NOP family.</text>
</comment>
<dbReference type="KEGG" id="hfv:R50_1680"/>
<evidence type="ECO:0000256" key="9">
    <source>
        <dbReference type="ARBA" id="ARBA00022884"/>
    </source>
</evidence>
<keyword evidence="8 13" id="KW-0949">S-adenosyl-L-methionine</keyword>
<name>A0A6F8ZI97_9FIRM</name>
<evidence type="ECO:0000256" key="2">
    <source>
        <dbReference type="ARBA" id="ARBA00004496"/>
    </source>
</evidence>
<dbReference type="Pfam" id="PF01029">
    <property type="entry name" value="NusB"/>
    <property type="match status" value="1"/>
</dbReference>
<dbReference type="SUPFAM" id="SSF53335">
    <property type="entry name" value="S-adenosyl-L-methionine-dependent methyltransferases"/>
    <property type="match status" value="1"/>
</dbReference>
<evidence type="ECO:0000256" key="8">
    <source>
        <dbReference type="ARBA" id="ARBA00022691"/>
    </source>
</evidence>
<evidence type="ECO:0000259" key="14">
    <source>
        <dbReference type="PROSITE" id="PS51686"/>
    </source>
</evidence>
<dbReference type="Pfam" id="PF22458">
    <property type="entry name" value="RsmF-B_ferredox"/>
    <property type="match status" value="1"/>
</dbReference>
<dbReference type="Gene3D" id="1.10.940.10">
    <property type="entry name" value="NusB-like"/>
    <property type="match status" value="1"/>
</dbReference>
<dbReference type="EMBL" id="LR778114">
    <property type="protein sequence ID" value="CAB1129181.1"/>
    <property type="molecule type" value="Genomic_DNA"/>
</dbReference>
<dbReference type="PRINTS" id="PR02008">
    <property type="entry name" value="RCMTFAMILY"/>
</dbReference>
<dbReference type="GO" id="GO:0008649">
    <property type="term" value="F:rRNA methyltransferase activity"/>
    <property type="evidence" value="ECO:0007669"/>
    <property type="project" value="InterPro"/>
</dbReference>
<comment type="subcellular location">
    <subcellularLocation>
        <location evidence="2">Cytoplasm</location>
    </subcellularLocation>
</comment>
<dbReference type="GO" id="GO:0003723">
    <property type="term" value="F:RNA binding"/>
    <property type="evidence" value="ECO:0007669"/>
    <property type="project" value="UniProtKB-UniRule"/>
</dbReference>
<feature type="binding site" evidence="13">
    <location>
        <position position="319"/>
    </location>
    <ligand>
        <name>S-adenosyl-L-methionine</name>
        <dbReference type="ChEBI" id="CHEBI:59789"/>
    </ligand>
</feature>
<dbReference type="InterPro" id="IPR054728">
    <property type="entry name" value="RsmB-like_ferredoxin"/>
</dbReference>
<comment type="caution">
    <text evidence="13">Lacks conserved residue(s) required for the propagation of feature annotation.</text>
</comment>
<dbReference type="EC" id="2.1.1.176" evidence="3"/>
<dbReference type="InterPro" id="IPR029063">
    <property type="entry name" value="SAM-dependent_MTases_sf"/>
</dbReference>
<feature type="active site" description="Nucleophile" evidence="13">
    <location>
        <position position="372"/>
    </location>
</feature>
<dbReference type="CDD" id="cd02440">
    <property type="entry name" value="AdoMet_MTases"/>
    <property type="match status" value="1"/>
</dbReference>
<dbReference type="NCBIfam" id="TIGR00563">
    <property type="entry name" value="rsmB"/>
    <property type="match status" value="1"/>
</dbReference>
<dbReference type="PROSITE" id="PS51686">
    <property type="entry name" value="SAM_MT_RSMB_NOP"/>
    <property type="match status" value="1"/>
</dbReference>
<accession>A0A6F8ZI97</accession>
<dbReference type="Proteomes" id="UP000503399">
    <property type="component" value="Chromosome"/>
</dbReference>
<dbReference type="Gene3D" id="3.30.70.1170">
    <property type="entry name" value="Sun protein, domain 3"/>
    <property type="match status" value="1"/>
</dbReference>
<organism evidence="15 16">
    <name type="scientific">Candidatus Hydrogenisulfobacillus filiaventi</name>
    <dbReference type="NCBI Taxonomy" id="2707344"/>
    <lineage>
        <taxon>Bacteria</taxon>
        <taxon>Bacillati</taxon>
        <taxon>Bacillota</taxon>
        <taxon>Clostridia</taxon>
        <taxon>Eubacteriales</taxon>
        <taxon>Clostridiales Family XVII. Incertae Sedis</taxon>
        <taxon>Candidatus Hydrogenisulfobacillus</taxon>
    </lineage>
</organism>
<protein>
    <recommendedName>
        <fullName evidence="3">16S rRNA (cytosine(967)-C(5))-methyltransferase</fullName>
        <ecNumber evidence="3">2.1.1.176</ecNumber>
    </recommendedName>
    <alternativeName>
        <fullName evidence="10">16S rRNA m5C967 methyltransferase</fullName>
    </alternativeName>
    <alternativeName>
        <fullName evidence="11">rRNA (cytosine-C(5)-)-methyltransferase RsmB</fullName>
    </alternativeName>
</protein>
<proteinExistence type="inferred from homology"/>
<keyword evidence="7 13" id="KW-0808">Transferase</keyword>
<dbReference type="NCBIfam" id="NF011494">
    <property type="entry name" value="PRK14902.1"/>
    <property type="match status" value="1"/>
</dbReference>
<dbReference type="SUPFAM" id="SSF48013">
    <property type="entry name" value="NusB-like"/>
    <property type="match status" value="1"/>
</dbReference>
<evidence type="ECO:0000256" key="10">
    <source>
        <dbReference type="ARBA" id="ARBA00030399"/>
    </source>
</evidence>
<evidence type="ECO:0000256" key="4">
    <source>
        <dbReference type="ARBA" id="ARBA00022490"/>
    </source>
</evidence>
<dbReference type="InterPro" id="IPR049560">
    <property type="entry name" value="MeTrfase_RsmB-F_NOP2_cat"/>
</dbReference>
<dbReference type="GO" id="GO:0006355">
    <property type="term" value="P:regulation of DNA-templated transcription"/>
    <property type="evidence" value="ECO:0007669"/>
    <property type="project" value="InterPro"/>
</dbReference>
<keyword evidence="4" id="KW-0963">Cytoplasm</keyword>
<evidence type="ECO:0000313" key="15">
    <source>
        <dbReference type="EMBL" id="CAB1129181.1"/>
    </source>
</evidence>
<evidence type="ECO:0000256" key="7">
    <source>
        <dbReference type="ARBA" id="ARBA00022679"/>
    </source>
</evidence>
<comment type="catalytic activity">
    <reaction evidence="12">
        <text>cytidine(967) in 16S rRNA + S-adenosyl-L-methionine = 5-methylcytidine(967) in 16S rRNA + S-adenosyl-L-homocysteine + H(+)</text>
        <dbReference type="Rhea" id="RHEA:42748"/>
        <dbReference type="Rhea" id="RHEA-COMP:10219"/>
        <dbReference type="Rhea" id="RHEA-COMP:10220"/>
        <dbReference type="ChEBI" id="CHEBI:15378"/>
        <dbReference type="ChEBI" id="CHEBI:57856"/>
        <dbReference type="ChEBI" id="CHEBI:59789"/>
        <dbReference type="ChEBI" id="CHEBI:74483"/>
        <dbReference type="ChEBI" id="CHEBI:82748"/>
        <dbReference type="EC" id="2.1.1.176"/>
    </reaction>
</comment>
<evidence type="ECO:0000256" key="6">
    <source>
        <dbReference type="ARBA" id="ARBA00022603"/>
    </source>
</evidence>
<dbReference type="Pfam" id="PF01189">
    <property type="entry name" value="Methyltr_RsmB-F"/>
    <property type="match status" value="1"/>
</dbReference>
<dbReference type="InterPro" id="IPR001678">
    <property type="entry name" value="MeTrfase_RsmB-F_NOP2_dom"/>
</dbReference>
<dbReference type="Gene3D" id="3.40.50.150">
    <property type="entry name" value="Vaccinia Virus protein VP39"/>
    <property type="match status" value="1"/>
</dbReference>
<feature type="binding site" evidence="13">
    <location>
        <position position="273"/>
    </location>
    <ligand>
        <name>S-adenosyl-L-methionine</name>
        <dbReference type="ChEBI" id="CHEBI:59789"/>
    </ligand>
</feature>
<feature type="binding site" evidence="13">
    <location>
        <position position="301"/>
    </location>
    <ligand>
        <name>S-adenosyl-L-methionine</name>
        <dbReference type="ChEBI" id="CHEBI:59789"/>
    </ligand>
</feature>
<evidence type="ECO:0000256" key="5">
    <source>
        <dbReference type="ARBA" id="ARBA00022552"/>
    </source>
</evidence>
<dbReference type="InterPro" id="IPR006027">
    <property type="entry name" value="NusB_RsmB_TIM44"/>
</dbReference>
<dbReference type="InterPro" id="IPR004573">
    <property type="entry name" value="rRNA_ssu_MeTfrase_B"/>
</dbReference>
<comment type="function">
    <text evidence="1">Specifically methylates the cytosine at position 967 (m5C967) of 16S rRNA.</text>
</comment>
<evidence type="ECO:0000256" key="13">
    <source>
        <dbReference type="PROSITE-ProRule" id="PRU01023"/>
    </source>
</evidence>
<keyword evidence="6 13" id="KW-0489">Methyltransferase</keyword>
<dbReference type="InterPro" id="IPR035926">
    <property type="entry name" value="NusB-like_sf"/>
</dbReference>
<dbReference type="GO" id="GO:0005737">
    <property type="term" value="C:cytoplasm"/>
    <property type="evidence" value="ECO:0007669"/>
    <property type="project" value="UniProtKB-SubCell"/>
</dbReference>
<reference evidence="15 16" key="1">
    <citation type="submission" date="2020-02" db="EMBL/GenBank/DDBJ databases">
        <authorList>
            <person name="Hogendoorn C."/>
        </authorList>
    </citation>
    <scope>NUCLEOTIDE SEQUENCE [LARGE SCALE GENOMIC DNA]</scope>
    <source>
        <strain evidence="15">R501</strain>
    </source>
</reference>
<evidence type="ECO:0000256" key="1">
    <source>
        <dbReference type="ARBA" id="ARBA00002724"/>
    </source>
</evidence>
<evidence type="ECO:0000256" key="11">
    <source>
        <dbReference type="ARBA" id="ARBA00031088"/>
    </source>
</evidence>
<keyword evidence="9 13" id="KW-0694">RNA-binding</keyword>
<dbReference type="InterPro" id="IPR023267">
    <property type="entry name" value="RCMT"/>
</dbReference>
<keyword evidence="16" id="KW-1185">Reference proteome</keyword>
<feature type="domain" description="SAM-dependent MTase RsmB/NOP-type" evidence="14">
    <location>
        <begin position="159"/>
        <end position="437"/>
    </location>
</feature>
<gene>
    <name evidence="15" type="ORF">R50_1680</name>
</gene>
<evidence type="ECO:0000313" key="16">
    <source>
        <dbReference type="Proteomes" id="UP000503399"/>
    </source>
</evidence>
<keyword evidence="5" id="KW-0698">rRNA processing</keyword>
<dbReference type="PANTHER" id="PTHR22807">
    <property type="entry name" value="NOP2 YEAST -RELATED NOL1/NOP2/FMU SUN DOMAIN-CONTAINING"/>
    <property type="match status" value="1"/>
</dbReference>